<dbReference type="EMBL" id="NMTQ01000009">
    <property type="protein sequence ID" value="PDX59894.1"/>
    <property type="molecule type" value="Genomic_DNA"/>
</dbReference>
<organism evidence="2 3">
    <name type="scientific">Faecalibacterium langellae</name>
    <dbReference type="NCBI Taxonomy" id="3435293"/>
    <lineage>
        <taxon>Bacteria</taxon>
        <taxon>Bacillati</taxon>
        <taxon>Bacillota</taxon>
        <taxon>Clostridia</taxon>
        <taxon>Eubacteriales</taxon>
        <taxon>Oscillospiraceae</taxon>
        <taxon>Faecalibacterium</taxon>
    </lineage>
</organism>
<evidence type="ECO:0000256" key="1">
    <source>
        <dbReference type="SAM" id="SignalP"/>
    </source>
</evidence>
<dbReference type="PROSITE" id="PS51257">
    <property type="entry name" value="PROKAR_LIPOPROTEIN"/>
    <property type="match status" value="1"/>
</dbReference>
<dbReference type="PANTHER" id="PTHR42941">
    <property type="entry name" value="SLL1037 PROTEIN"/>
    <property type="match status" value="1"/>
</dbReference>
<feature type="chain" id="PRO_5038948710" evidence="1">
    <location>
        <begin position="25"/>
        <end position="329"/>
    </location>
</feature>
<dbReference type="Pfam" id="PF16868">
    <property type="entry name" value="NMT1_3"/>
    <property type="match status" value="1"/>
</dbReference>
<dbReference type="AlphaFoldDB" id="A0A2A6ZF12"/>
<dbReference type="SUPFAM" id="SSF53850">
    <property type="entry name" value="Periplasmic binding protein-like II"/>
    <property type="match status" value="1"/>
</dbReference>
<accession>A0A2A6ZF12</accession>
<name>A0A2A6ZF12_9FIRM</name>
<keyword evidence="1" id="KW-0732">Signal</keyword>
<dbReference type="Proteomes" id="UP000220752">
    <property type="component" value="Unassembled WGS sequence"/>
</dbReference>
<reference evidence="2 3" key="1">
    <citation type="journal article" date="2017" name="Front. Microbiol.">
        <title>New Insights into the Diversity of the Genus Faecalibacterium.</title>
        <authorList>
            <person name="Benevides L."/>
            <person name="Burman S."/>
            <person name="Martin R."/>
            <person name="Robert V."/>
            <person name="Thomas M."/>
            <person name="Miquel S."/>
            <person name="Chain F."/>
            <person name="Sokol H."/>
            <person name="Bermudez-Humaran L.G."/>
            <person name="Morrison M."/>
            <person name="Langella P."/>
            <person name="Azevedo V.A."/>
            <person name="Chatel J.M."/>
            <person name="Soares S."/>
        </authorList>
    </citation>
    <scope>NUCLEOTIDE SEQUENCE [LARGE SCALE GENOMIC DNA]</scope>
    <source>
        <strain evidence="3">CNCM I-4540</strain>
    </source>
</reference>
<dbReference type="InterPro" id="IPR011852">
    <property type="entry name" value="TRAP_TAXI"/>
</dbReference>
<proteinExistence type="predicted"/>
<evidence type="ECO:0000313" key="3">
    <source>
        <dbReference type="Proteomes" id="UP000220752"/>
    </source>
</evidence>
<dbReference type="NCBIfam" id="TIGR02122">
    <property type="entry name" value="TRAP_TAXI"/>
    <property type="match status" value="1"/>
</dbReference>
<evidence type="ECO:0000313" key="2">
    <source>
        <dbReference type="EMBL" id="PDX59894.1"/>
    </source>
</evidence>
<protein>
    <submittedName>
        <fullName evidence="2">C4-dicarboxylate ABC transporter substrate-binding protein</fullName>
    </submittedName>
</protein>
<comment type="caution">
    <text evidence="2">The sequence shown here is derived from an EMBL/GenBank/DDBJ whole genome shotgun (WGS) entry which is preliminary data.</text>
</comment>
<keyword evidence="3" id="KW-1185">Reference proteome</keyword>
<sequence length="329" mass="34475">MVILKKKWLAAALAGILLATAVLSGCASTEKAKRLRFGVAGEGGIYREFGERFAALENETDNGQVELKATAGSAANLRLLAGEYLQLAIAQADLVQDAYDQTGIFADEEESRGFGAVAALYTETCQVVVRADSDIQSIEDLHGRTVSIGAEESGSEQNARQILSAYGLNDKMVSMVNLNYEDAAAQLKAGRVDAIFMTVGAPSPVLTALAGECGIRLLKVDGAAAQRLQSAYSAYSGVTLPADTYPGQTEEVQTVGVKAVLLASNALPAKQVQQLTQLLFSSREGLEEQLGIPLDPEENAVEGVGIPFHAGAAAYYKAAGITVDEAAGN</sequence>
<feature type="signal peptide" evidence="1">
    <location>
        <begin position="1"/>
        <end position="24"/>
    </location>
</feature>
<dbReference type="PANTHER" id="PTHR42941:SF1">
    <property type="entry name" value="SLL1037 PROTEIN"/>
    <property type="match status" value="1"/>
</dbReference>
<gene>
    <name evidence="2" type="ORF">CGS46_00755</name>
</gene>
<dbReference type="Gene3D" id="3.40.190.10">
    <property type="entry name" value="Periplasmic binding protein-like II"/>
    <property type="match status" value="2"/>
</dbReference>